<reference evidence="1" key="1">
    <citation type="submission" date="2023-07" db="EMBL/GenBank/DDBJ databases">
        <authorList>
            <consortium name="CYATHOMIX"/>
        </authorList>
    </citation>
    <scope>NUCLEOTIDE SEQUENCE</scope>
    <source>
        <strain evidence="1">N/A</strain>
    </source>
</reference>
<name>A0AA36M137_CYLNA</name>
<keyword evidence="2" id="KW-1185">Reference proteome</keyword>
<dbReference type="Proteomes" id="UP001176961">
    <property type="component" value="Unassembled WGS sequence"/>
</dbReference>
<sequence>MPGAVLVAFLKDHSALAENCNPACPQVTEYHKYAIELLLPIVKSKTWKSSRCAWITGHVCAKEHQRRKLYKDTDQICVLS</sequence>
<accession>A0AA36M137</accession>
<gene>
    <name evidence="1" type="ORF">CYNAS_LOCUS6304</name>
</gene>
<evidence type="ECO:0000313" key="1">
    <source>
        <dbReference type="EMBL" id="CAJ0594321.1"/>
    </source>
</evidence>
<evidence type="ECO:0000313" key="2">
    <source>
        <dbReference type="Proteomes" id="UP001176961"/>
    </source>
</evidence>
<proteinExistence type="predicted"/>
<dbReference type="EMBL" id="CATQJL010000112">
    <property type="protein sequence ID" value="CAJ0594321.1"/>
    <property type="molecule type" value="Genomic_DNA"/>
</dbReference>
<organism evidence="1 2">
    <name type="scientific">Cylicocyclus nassatus</name>
    <name type="common">Nematode worm</name>
    <dbReference type="NCBI Taxonomy" id="53992"/>
    <lineage>
        <taxon>Eukaryota</taxon>
        <taxon>Metazoa</taxon>
        <taxon>Ecdysozoa</taxon>
        <taxon>Nematoda</taxon>
        <taxon>Chromadorea</taxon>
        <taxon>Rhabditida</taxon>
        <taxon>Rhabditina</taxon>
        <taxon>Rhabditomorpha</taxon>
        <taxon>Strongyloidea</taxon>
        <taxon>Strongylidae</taxon>
        <taxon>Cylicocyclus</taxon>
    </lineage>
</organism>
<comment type="caution">
    <text evidence="1">The sequence shown here is derived from an EMBL/GenBank/DDBJ whole genome shotgun (WGS) entry which is preliminary data.</text>
</comment>
<protein>
    <submittedName>
        <fullName evidence="1">Uncharacterized protein</fullName>
    </submittedName>
</protein>
<dbReference type="AlphaFoldDB" id="A0AA36M137"/>